<keyword evidence="3" id="KW-0804">Transcription</keyword>
<dbReference type="InterPro" id="IPR000524">
    <property type="entry name" value="Tscrpt_reg_HTH_GntR"/>
</dbReference>
<feature type="domain" description="HTH gntR-type" evidence="4">
    <location>
        <begin position="18"/>
        <end position="86"/>
    </location>
</feature>
<dbReference type="InterPro" id="IPR050679">
    <property type="entry name" value="Bact_HTH_transcr_reg"/>
</dbReference>
<dbReference type="InterPro" id="IPR036388">
    <property type="entry name" value="WH-like_DNA-bd_sf"/>
</dbReference>
<dbReference type="STRING" id="56779.SAMN05421834_1076"/>
<dbReference type="RefSeq" id="WP_076544489.1">
    <property type="nucleotide sequence ID" value="NZ_FTNC01000007.1"/>
</dbReference>
<dbReference type="GO" id="GO:0003677">
    <property type="term" value="F:DNA binding"/>
    <property type="evidence" value="ECO:0007669"/>
    <property type="project" value="UniProtKB-KW"/>
</dbReference>
<protein>
    <submittedName>
        <fullName evidence="5">GntR family transcriptional regulator</fullName>
    </submittedName>
</protein>
<evidence type="ECO:0000256" key="1">
    <source>
        <dbReference type="ARBA" id="ARBA00023015"/>
    </source>
</evidence>
<dbReference type="Pfam" id="PF00392">
    <property type="entry name" value="GntR"/>
    <property type="match status" value="1"/>
</dbReference>
<evidence type="ECO:0000256" key="2">
    <source>
        <dbReference type="ARBA" id="ARBA00023125"/>
    </source>
</evidence>
<evidence type="ECO:0000313" key="6">
    <source>
        <dbReference type="Proteomes" id="UP000185669"/>
    </source>
</evidence>
<keyword evidence="1" id="KW-0805">Transcription regulation</keyword>
<accession>A0A1N6URP1</accession>
<dbReference type="Pfam" id="PF07702">
    <property type="entry name" value="UTRA"/>
    <property type="match status" value="1"/>
</dbReference>
<reference evidence="6" key="1">
    <citation type="submission" date="2017-01" db="EMBL/GenBank/DDBJ databases">
        <authorList>
            <person name="Varghese N."/>
            <person name="Submissions S."/>
        </authorList>
    </citation>
    <scope>NUCLEOTIDE SEQUENCE [LARGE SCALE GENOMIC DNA]</scope>
    <source>
        <strain evidence="6">ATCC 700103</strain>
    </source>
</reference>
<dbReference type="GO" id="GO:0045892">
    <property type="term" value="P:negative regulation of DNA-templated transcription"/>
    <property type="evidence" value="ECO:0007669"/>
    <property type="project" value="TreeGrafter"/>
</dbReference>
<dbReference type="Gene3D" id="3.40.1410.10">
    <property type="entry name" value="Chorismate lyase-like"/>
    <property type="match status" value="1"/>
</dbReference>
<dbReference type="AlphaFoldDB" id="A0A1N6URP1"/>
<dbReference type="PANTHER" id="PTHR44846:SF17">
    <property type="entry name" value="GNTR-FAMILY TRANSCRIPTIONAL REGULATOR"/>
    <property type="match status" value="1"/>
</dbReference>
<dbReference type="OrthoDB" id="9815017at2"/>
<dbReference type="Proteomes" id="UP000185669">
    <property type="component" value="Unassembled WGS sequence"/>
</dbReference>
<name>A0A1N6URP1_9FIRM</name>
<dbReference type="CDD" id="cd07377">
    <property type="entry name" value="WHTH_GntR"/>
    <property type="match status" value="1"/>
</dbReference>
<dbReference type="PROSITE" id="PS50949">
    <property type="entry name" value="HTH_GNTR"/>
    <property type="match status" value="1"/>
</dbReference>
<proteinExistence type="predicted"/>
<organism evidence="5 6">
    <name type="scientific">Halanaerobium kushneri</name>
    <dbReference type="NCBI Taxonomy" id="56779"/>
    <lineage>
        <taxon>Bacteria</taxon>
        <taxon>Bacillati</taxon>
        <taxon>Bacillota</taxon>
        <taxon>Clostridia</taxon>
        <taxon>Halanaerobiales</taxon>
        <taxon>Halanaerobiaceae</taxon>
        <taxon>Halanaerobium</taxon>
    </lineage>
</organism>
<gene>
    <name evidence="5" type="ORF">SAMN05421834_1076</name>
</gene>
<dbReference type="Gene3D" id="1.10.10.10">
    <property type="entry name" value="Winged helix-like DNA-binding domain superfamily/Winged helix DNA-binding domain"/>
    <property type="match status" value="1"/>
</dbReference>
<dbReference type="EMBL" id="FTNC01000007">
    <property type="protein sequence ID" value="SIQ68313.1"/>
    <property type="molecule type" value="Genomic_DNA"/>
</dbReference>
<dbReference type="InterPro" id="IPR028978">
    <property type="entry name" value="Chorismate_lyase_/UTRA_dom_sf"/>
</dbReference>
<evidence type="ECO:0000313" key="5">
    <source>
        <dbReference type="EMBL" id="SIQ68313.1"/>
    </source>
</evidence>
<dbReference type="InterPro" id="IPR036390">
    <property type="entry name" value="WH_DNA-bd_sf"/>
</dbReference>
<evidence type="ECO:0000256" key="3">
    <source>
        <dbReference type="ARBA" id="ARBA00023163"/>
    </source>
</evidence>
<dbReference type="GO" id="GO:0003700">
    <property type="term" value="F:DNA-binding transcription factor activity"/>
    <property type="evidence" value="ECO:0007669"/>
    <property type="project" value="InterPro"/>
</dbReference>
<dbReference type="SMART" id="SM00345">
    <property type="entry name" value="HTH_GNTR"/>
    <property type="match status" value="1"/>
</dbReference>
<keyword evidence="2" id="KW-0238">DNA-binding</keyword>
<keyword evidence="6" id="KW-1185">Reference proteome</keyword>
<evidence type="ECO:0000259" key="4">
    <source>
        <dbReference type="PROSITE" id="PS50949"/>
    </source>
</evidence>
<sequence length="251" mass="29207">MDKIQIIDKISKKATDSRPLYVIIYEKLFDLIKEGHFKRGQKLPGEHTLANQFGVSRGTLRQALLILQEDGIIYNYQGKGNFVSQNKKMFGIGLEKKGNILNIANRGKVKLTDDIEVFFESPNKMLQSELKIQAHEIILVVKRVYKVDKKAVSYFISFIPYKNINKEEIDIEDHRSLVDYLDSTFYNKVANSQSEILLTEAGDFIADKLNIREYTPLILIEEDLYKTTGEVLAFYKQYFLSEYFSFYINRK</sequence>
<dbReference type="SUPFAM" id="SSF46785">
    <property type="entry name" value="Winged helix' DNA-binding domain"/>
    <property type="match status" value="1"/>
</dbReference>
<dbReference type="InterPro" id="IPR011663">
    <property type="entry name" value="UTRA"/>
</dbReference>
<dbReference type="SUPFAM" id="SSF64288">
    <property type="entry name" value="Chorismate lyase-like"/>
    <property type="match status" value="1"/>
</dbReference>
<dbReference type="PRINTS" id="PR00035">
    <property type="entry name" value="HTHGNTR"/>
</dbReference>
<dbReference type="PANTHER" id="PTHR44846">
    <property type="entry name" value="MANNOSYL-D-GLYCERATE TRANSPORT/METABOLISM SYSTEM REPRESSOR MNGR-RELATED"/>
    <property type="match status" value="1"/>
</dbReference>